<dbReference type="Proteomes" id="UP000008909">
    <property type="component" value="Unassembled WGS sequence"/>
</dbReference>
<dbReference type="SUPFAM" id="SSF48317">
    <property type="entry name" value="Acid phosphatase/Vanadium-dependent haloperoxidase"/>
    <property type="match status" value="1"/>
</dbReference>
<evidence type="ECO:0000256" key="5">
    <source>
        <dbReference type="ARBA" id="ARBA00023136"/>
    </source>
</evidence>
<feature type="domain" description="Phosphatidic acid phosphatase type 2/haloperoxidase" evidence="8">
    <location>
        <begin position="451"/>
        <end position="652"/>
    </location>
</feature>
<gene>
    <name evidence="9" type="ORF">CLF_100254</name>
</gene>
<evidence type="ECO:0000259" key="8">
    <source>
        <dbReference type="Pfam" id="PF01569"/>
    </source>
</evidence>
<feature type="transmembrane region" description="Helical" evidence="7">
    <location>
        <begin position="605"/>
        <end position="625"/>
    </location>
</feature>
<evidence type="ECO:0000256" key="7">
    <source>
        <dbReference type="SAM" id="Phobius"/>
    </source>
</evidence>
<keyword evidence="10" id="KW-1185">Reference proteome</keyword>
<evidence type="ECO:0000256" key="6">
    <source>
        <dbReference type="SAM" id="MobiDB-lite"/>
    </source>
</evidence>
<comment type="similarity">
    <text evidence="2">Belongs to the PA-phosphatase related phosphoesterase family.</text>
</comment>
<feature type="transmembrane region" description="Helical" evidence="7">
    <location>
        <begin position="400"/>
        <end position="425"/>
    </location>
</feature>
<comment type="subcellular location">
    <subcellularLocation>
        <location evidence="1">Membrane</location>
        <topology evidence="1">Multi-pass membrane protein</topology>
    </subcellularLocation>
</comment>
<accession>G7Y319</accession>
<dbReference type="GO" id="GO:0008195">
    <property type="term" value="F:phosphatidate phosphatase activity"/>
    <property type="evidence" value="ECO:0007669"/>
    <property type="project" value="TreeGrafter"/>
</dbReference>
<feature type="transmembrane region" description="Helical" evidence="7">
    <location>
        <begin position="446"/>
        <end position="467"/>
    </location>
</feature>
<dbReference type="PANTHER" id="PTHR10165">
    <property type="entry name" value="LIPID PHOSPHATE PHOSPHATASE"/>
    <property type="match status" value="1"/>
</dbReference>
<dbReference type="AlphaFoldDB" id="G7Y319"/>
<feature type="region of interest" description="Disordered" evidence="6">
    <location>
        <begin position="1"/>
        <end position="54"/>
    </location>
</feature>
<reference key="2">
    <citation type="submission" date="2011-10" db="EMBL/GenBank/DDBJ databases">
        <title>The genome and transcriptome sequence of Clonorchis sinensis provide insights into the carcinogenic liver fluke.</title>
        <authorList>
            <person name="Wang X."/>
            <person name="Huang Y."/>
            <person name="Chen W."/>
            <person name="Liu H."/>
            <person name="Guo L."/>
            <person name="Chen Y."/>
            <person name="Luo F."/>
            <person name="Zhou W."/>
            <person name="Sun J."/>
            <person name="Mao Q."/>
            <person name="Liang P."/>
            <person name="Zhou C."/>
            <person name="Tian Y."/>
            <person name="Men J."/>
            <person name="Lv X."/>
            <person name="Huang L."/>
            <person name="Zhou J."/>
            <person name="Hu Y."/>
            <person name="Li R."/>
            <person name="Zhang F."/>
            <person name="Lei H."/>
            <person name="Li X."/>
            <person name="Hu X."/>
            <person name="Liang C."/>
            <person name="Xu J."/>
            <person name="Wu Z."/>
            <person name="Yu X."/>
        </authorList>
    </citation>
    <scope>NUCLEOTIDE SEQUENCE</scope>
    <source>
        <strain>Henan</strain>
    </source>
</reference>
<evidence type="ECO:0000313" key="10">
    <source>
        <dbReference type="Proteomes" id="UP000008909"/>
    </source>
</evidence>
<dbReference type="EMBL" id="DF142835">
    <property type="protein sequence ID" value="GAA47351.1"/>
    <property type="molecule type" value="Genomic_DNA"/>
</dbReference>
<dbReference type="GO" id="GO:0046839">
    <property type="term" value="P:phospholipid dephosphorylation"/>
    <property type="evidence" value="ECO:0007669"/>
    <property type="project" value="TreeGrafter"/>
</dbReference>
<protein>
    <recommendedName>
        <fullName evidence="8">Phosphatidic acid phosphatase type 2/haloperoxidase domain-containing protein</fullName>
    </recommendedName>
</protein>
<feature type="compositionally biased region" description="Basic and acidic residues" evidence="6">
    <location>
        <begin position="39"/>
        <end position="54"/>
    </location>
</feature>
<feature type="compositionally biased region" description="Polar residues" evidence="6">
    <location>
        <begin position="1"/>
        <end position="13"/>
    </location>
</feature>
<feature type="transmembrane region" description="Helical" evidence="7">
    <location>
        <begin position="210"/>
        <end position="236"/>
    </location>
</feature>
<dbReference type="GO" id="GO:0006644">
    <property type="term" value="P:phospholipid metabolic process"/>
    <property type="evidence" value="ECO:0007669"/>
    <property type="project" value="InterPro"/>
</dbReference>
<proteinExistence type="inferred from homology"/>
<sequence length="813" mass="91545">MNTLPSTRSVNTFRSEENRSSSINNLRYPRPSSLYLPMNDRDDDGREHLLPNDPFSMERRAQTLGRPTHYTTSGNRNLTNPLFESVGSLDQPWYKSYAATSTLPQPTISLPPNRPQEVNTFATARELHSTVRVPVPRSPARPSPYSTIRRLNEPSLHSYRATRATKPPTLFSCAGSKCCEREPSPYATPADLESSDNLIRHKKKDPPKPWVVCLLTVSTIFDLLLLIAMAVVVFFLNCSTEGWLYSDRRIYTICTTLWTDWIPLHHRTFRCPALPPGYDDSSLANANPLLKQYIERFRPTIYTTPAYGSRTDNLEQPKTPFLTETIGGLFPRPDVWDADLGLMPPPNLNPAREDPMYGMTTTRLYGPTYEREQTSWLRNREHWLRINPAAPYTSIPTDSIILGCTIIPLIMIVFIEITSSCLSCCRLGSRKVGHRFGQLRRVIGRLYRFCVTYIFGLFTVILITLILKAAIGRLRPNFITICRPAPNVCPRWSALIQAAGYGYYNQEVTSDLGSNPQLLSFLAQESARQGYILVPKTTTPNPAVRTSKSDSGFLSDTDCTEKRPLRIKYARTSFPSLGASVTMYAAIFVSAYVTHTLRYLRRTCLCIPLVLLLATFLANILLGLGRVVHRENWIDDVLAGWALGIIVAAYISTHFAIQGDVETPSLKLEATFNTNERTLIAICGTSVTNDAATQRLFVNTKGPIFEHSVLLIKLAQKGMPQKLVNVIDSRYSHTFERVYGEPSVSFSTKKCSSKHENLEYADNIAHISEDEGESRALVNSLTTFILYFCMRFAPSKLKVMLQNIQPLDIPLTN</sequence>
<evidence type="ECO:0000256" key="4">
    <source>
        <dbReference type="ARBA" id="ARBA00022989"/>
    </source>
</evidence>
<dbReference type="InterPro" id="IPR036938">
    <property type="entry name" value="PAP2/HPO_sf"/>
</dbReference>
<dbReference type="InterPro" id="IPR043216">
    <property type="entry name" value="PAP-like"/>
</dbReference>
<feature type="transmembrane region" description="Helical" evidence="7">
    <location>
        <begin position="574"/>
        <end position="593"/>
    </location>
</feature>
<evidence type="ECO:0000313" key="9">
    <source>
        <dbReference type="EMBL" id="GAA47351.1"/>
    </source>
</evidence>
<keyword evidence="4 7" id="KW-1133">Transmembrane helix</keyword>
<dbReference type="Gene3D" id="1.20.144.10">
    <property type="entry name" value="Phosphatidic acid phosphatase type 2/haloperoxidase"/>
    <property type="match status" value="1"/>
</dbReference>
<dbReference type="GO" id="GO:0005886">
    <property type="term" value="C:plasma membrane"/>
    <property type="evidence" value="ECO:0007669"/>
    <property type="project" value="TreeGrafter"/>
</dbReference>
<organism evidence="9 10">
    <name type="scientific">Clonorchis sinensis</name>
    <name type="common">Chinese liver fluke</name>
    <dbReference type="NCBI Taxonomy" id="79923"/>
    <lineage>
        <taxon>Eukaryota</taxon>
        <taxon>Metazoa</taxon>
        <taxon>Spiralia</taxon>
        <taxon>Lophotrochozoa</taxon>
        <taxon>Platyhelminthes</taxon>
        <taxon>Trematoda</taxon>
        <taxon>Digenea</taxon>
        <taxon>Opisthorchiida</taxon>
        <taxon>Opisthorchiata</taxon>
        <taxon>Opisthorchiidae</taxon>
        <taxon>Clonorchis</taxon>
    </lineage>
</organism>
<feature type="transmembrane region" description="Helical" evidence="7">
    <location>
        <begin position="637"/>
        <end position="657"/>
    </location>
</feature>
<evidence type="ECO:0000256" key="1">
    <source>
        <dbReference type="ARBA" id="ARBA00004141"/>
    </source>
</evidence>
<keyword evidence="3 7" id="KW-0812">Transmembrane</keyword>
<evidence type="ECO:0000256" key="3">
    <source>
        <dbReference type="ARBA" id="ARBA00022692"/>
    </source>
</evidence>
<dbReference type="InterPro" id="IPR000326">
    <property type="entry name" value="PAP2/HPO"/>
</dbReference>
<evidence type="ECO:0000256" key="2">
    <source>
        <dbReference type="ARBA" id="ARBA00008816"/>
    </source>
</evidence>
<name>G7Y319_CLOSI</name>
<dbReference type="Pfam" id="PF01569">
    <property type="entry name" value="PAP2"/>
    <property type="match status" value="1"/>
</dbReference>
<keyword evidence="5 7" id="KW-0472">Membrane</keyword>
<dbReference type="GO" id="GO:0007165">
    <property type="term" value="P:signal transduction"/>
    <property type="evidence" value="ECO:0007669"/>
    <property type="project" value="TreeGrafter"/>
</dbReference>
<reference evidence="9" key="1">
    <citation type="journal article" date="2011" name="Genome Biol.">
        <title>The draft genome of the carcinogenic human liver fluke Clonorchis sinensis.</title>
        <authorList>
            <person name="Wang X."/>
            <person name="Chen W."/>
            <person name="Huang Y."/>
            <person name="Sun J."/>
            <person name="Men J."/>
            <person name="Liu H."/>
            <person name="Luo F."/>
            <person name="Guo L."/>
            <person name="Lv X."/>
            <person name="Deng C."/>
            <person name="Zhou C."/>
            <person name="Fan Y."/>
            <person name="Li X."/>
            <person name="Huang L."/>
            <person name="Hu Y."/>
            <person name="Liang C."/>
            <person name="Hu X."/>
            <person name="Xu J."/>
            <person name="Yu X."/>
        </authorList>
    </citation>
    <scope>NUCLEOTIDE SEQUENCE [LARGE SCALE GENOMIC DNA]</scope>
    <source>
        <strain evidence="9">Henan</strain>
    </source>
</reference>
<dbReference type="PANTHER" id="PTHR10165:SF103">
    <property type="entry name" value="PHOSPHOLIPID PHOSPHATASE HOMOLOG 1.2 HOMOLOG"/>
    <property type="match status" value="1"/>
</dbReference>